<dbReference type="AlphaFoldDB" id="A0A2C1LK21"/>
<evidence type="ECO:0000313" key="2">
    <source>
        <dbReference type="Proteomes" id="UP000225766"/>
    </source>
</evidence>
<evidence type="ECO:0000313" key="1">
    <source>
        <dbReference type="EMBL" id="PGT98797.1"/>
    </source>
</evidence>
<dbReference type="EMBL" id="NUMG01000031">
    <property type="protein sequence ID" value="PGT98797.1"/>
    <property type="molecule type" value="Genomic_DNA"/>
</dbReference>
<reference evidence="1 2" key="1">
    <citation type="submission" date="2017-09" db="EMBL/GenBank/DDBJ databases">
        <title>Large-scale bioinformatics analysis of Bacillus genomes uncovers conserved roles of natural products in bacterial physiology.</title>
        <authorList>
            <consortium name="Agbiome Team Llc"/>
            <person name="Bleich R.M."/>
            <person name="Grubbs K.J."/>
            <person name="Santa Maria K.C."/>
            <person name="Allen S.E."/>
            <person name="Farag S."/>
            <person name="Shank E.A."/>
            <person name="Bowers A."/>
        </authorList>
    </citation>
    <scope>NUCLEOTIDE SEQUENCE [LARGE SCALE GENOMIC DNA]</scope>
    <source>
        <strain evidence="1 2">AFS040105</strain>
    </source>
</reference>
<gene>
    <name evidence="1" type="ORF">COD19_21565</name>
</gene>
<proteinExistence type="predicted"/>
<sequence length="93" mass="9785">MMPVVPVAPVSPVGPVVPVAPVLPVGPVIPVGFTGGSGGNVGPTRLGVRAPADRGLFEFNVESFLFLFDIYSAPLKKLFTSQLIHFVKETIVK</sequence>
<protein>
    <submittedName>
        <fullName evidence="1">Uncharacterized protein</fullName>
    </submittedName>
</protein>
<dbReference type="Proteomes" id="UP000225766">
    <property type="component" value="Unassembled WGS sequence"/>
</dbReference>
<accession>A0A2C1LK21</accession>
<name>A0A2C1LK21_BACCE</name>
<comment type="caution">
    <text evidence="1">The sequence shown here is derived from an EMBL/GenBank/DDBJ whole genome shotgun (WGS) entry which is preliminary data.</text>
</comment>
<organism evidence="1 2">
    <name type="scientific">Bacillus cereus</name>
    <dbReference type="NCBI Taxonomy" id="1396"/>
    <lineage>
        <taxon>Bacteria</taxon>
        <taxon>Bacillati</taxon>
        <taxon>Bacillota</taxon>
        <taxon>Bacilli</taxon>
        <taxon>Bacillales</taxon>
        <taxon>Bacillaceae</taxon>
        <taxon>Bacillus</taxon>
        <taxon>Bacillus cereus group</taxon>
    </lineage>
</organism>